<reference evidence="1" key="1">
    <citation type="journal article" date="2014" name="Int. J. Syst. Evol. Microbiol.">
        <title>Complete genome sequence of Corynebacterium casei LMG S-19264T (=DSM 44701T), isolated from a smear-ripened cheese.</title>
        <authorList>
            <consortium name="US DOE Joint Genome Institute (JGI-PGF)"/>
            <person name="Walter F."/>
            <person name="Albersmeier A."/>
            <person name="Kalinowski J."/>
            <person name="Ruckert C."/>
        </authorList>
    </citation>
    <scope>NUCLEOTIDE SEQUENCE</scope>
    <source>
        <strain evidence="1">CGMCC 1.12698</strain>
    </source>
</reference>
<dbReference type="AlphaFoldDB" id="A0A917ESJ6"/>
<protein>
    <submittedName>
        <fullName evidence="1">YqzL family protein</fullName>
    </submittedName>
</protein>
<name>A0A917ESJ6_9BACI</name>
<accession>A0A917ESJ6</accession>
<dbReference type="EMBL" id="BMFK01000002">
    <property type="protein sequence ID" value="GGE74439.1"/>
    <property type="molecule type" value="Genomic_DNA"/>
</dbReference>
<evidence type="ECO:0000313" key="2">
    <source>
        <dbReference type="Proteomes" id="UP000605259"/>
    </source>
</evidence>
<dbReference type="InterPro" id="IPR025617">
    <property type="entry name" value="YqzL"/>
</dbReference>
<evidence type="ECO:0000313" key="1">
    <source>
        <dbReference type="EMBL" id="GGE74439.1"/>
    </source>
</evidence>
<proteinExistence type="predicted"/>
<dbReference type="RefSeq" id="WP_188388859.1">
    <property type="nucleotide sequence ID" value="NZ_BMFK01000002.1"/>
</dbReference>
<dbReference type="Proteomes" id="UP000605259">
    <property type="component" value="Unassembled WGS sequence"/>
</dbReference>
<gene>
    <name evidence="1" type="ORF">GCM10007140_25340</name>
</gene>
<sequence length="47" mass="5262">MLKFAWDVFSRTGNLETYLLIKELEQDSVEGTLDQSGELADVDSPIS</sequence>
<comment type="caution">
    <text evidence="1">The sequence shown here is derived from an EMBL/GenBank/DDBJ whole genome shotgun (WGS) entry which is preliminary data.</text>
</comment>
<keyword evidence="2" id="KW-1185">Reference proteome</keyword>
<dbReference type="Pfam" id="PF14006">
    <property type="entry name" value="YqzL"/>
    <property type="match status" value="1"/>
</dbReference>
<organism evidence="1 2">
    <name type="scientific">Priestia taiwanensis</name>
    <dbReference type="NCBI Taxonomy" id="1347902"/>
    <lineage>
        <taxon>Bacteria</taxon>
        <taxon>Bacillati</taxon>
        <taxon>Bacillota</taxon>
        <taxon>Bacilli</taxon>
        <taxon>Bacillales</taxon>
        <taxon>Bacillaceae</taxon>
        <taxon>Priestia</taxon>
    </lineage>
</organism>
<reference evidence="1" key="2">
    <citation type="submission" date="2020-09" db="EMBL/GenBank/DDBJ databases">
        <authorList>
            <person name="Sun Q."/>
            <person name="Zhou Y."/>
        </authorList>
    </citation>
    <scope>NUCLEOTIDE SEQUENCE</scope>
    <source>
        <strain evidence="1">CGMCC 1.12698</strain>
    </source>
</reference>